<dbReference type="Proteomes" id="UP000008144">
    <property type="component" value="Chromosome 8"/>
</dbReference>
<evidence type="ECO:0000313" key="1">
    <source>
        <dbReference type="Ensembl" id="ENSCINP00000035841.1"/>
    </source>
</evidence>
<reference evidence="1" key="2">
    <citation type="journal article" date="2008" name="Genome Biol.">
        <title>Improved genome assembly and evidence-based global gene model set for the chordate Ciona intestinalis: new insight into intron and operon populations.</title>
        <authorList>
            <person name="Satou Y."/>
            <person name="Mineta K."/>
            <person name="Ogasawara M."/>
            <person name="Sasakura Y."/>
            <person name="Shoguchi E."/>
            <person name="Ueno K."/>
            <person name="Yamada L."/>
            <person name="Matsumoto J."/>
            <person name="Wasserscheid J."/>
            <person name="Dewar K."/>
            <person name="Wiley G.B."/>
            <person name="Macmil S.L."/>
            <person name="Roe B.A."/>
            <person name="Zeller R.W."/>
            <person name="Hastings K.E."/>
            <person name="Lemaire P."/>
            <person name="Lindquist E."/>
            <person name="Endo T."/>
            <person name="Hotta K."/>
            <person name="Inaba K."/>
        </authorList>
    </citation>
    <scope>NUCLEOTIDE SEQUENCE [LARGE SCALE GENOMIC DNA]</scope>
    <source>
        <strain evidence="1">wild type</strain>
    </source>
</reference>
<dbReference type="AlphaFoldDB" id="H2Y1Q7"/>
<organism evidence="1 2">
    <name type="scientific">Ciona intestinalis</name>
    <name type="common">Transparent sea squirt</name>
    <name type="synonym">Ascidia intestinalis</name>
    <dbReference type="NCBI Taxonomy" id="7719"/>
    <lineage>
        <taxon>Eukaryota</taxon>
        <taxon>Metazoa</taxon>
        <taxon>Chordata</taxon>
        <taxon>Tunicata</taxon>
        <taxon>Ascidiacea</taxon>
        <taxon>Phlebobranchia</taxon>
        <taxon>Cionidae</taxon>
        <taxon>Ciona</taxon>
    </lineage>
</organism>
<accession>H2Y1Q7</accession>
<reference evidence="1" key="4">
    <citation type="submission" date="2025-09" db="UniProtKB">
        <authorList>
            <consortium name="Ensembl"/>
        </authorList>
    </citation>
    <scope>IDENTIFICATION</scope>
</reference>
<reference evidence="2" key="1">
    <citation type="journal article" date="2002" name="Science">
        <title>The draft genome of Ciona intestinalis: insights into chordate and vertebrate origins.</title>
        <authorList>
            <person name="Dehal P."/>
            <person name="Satou Y."/>
            <person name="Campbell R.K."/>
            <person name="Chapman J."/>
            <person name="Degnan B."/>
            <person name="De Tomaso A."/>
            <person name="Davidson B."/>
            <person name="Di Gregorio A."/>
            <person name="Gelpke M."/>
            <person name="Goodstein D.M."/>
            <person name="Harafuji N."/>
            <person name="Hastings K.E."/>
            <person name="Ho I."/>
            <person name="Hotta K."/>
            <person name="Huang W."/>
            <person name="Kawashima T."/>
            <person name="Lemaire P."/>
            <person name="Martinez D."/>
            <person name="Meinertzhagen I.A."/>
            <person name="Necula S."/>
            <person name="Nonaka M."/>
            <person name="Putnam N."/>
            <person name="Rash S."/>
            <person name="Saiga H."/>
            <person name="Satake M."/>
            <person name="Terry A."/>
            <person name="Yamada L."/>
            <person name="Wang H.G."/>
            <person name="Awazu S."/>
            <person name="Azumi K."/>
            <person name="Boore J."/>
            <person name="Branno M."/>
            <person name="Chin-Bow S."/>
            <person name="DeSantis R."/>
            <person name="Doyle S."/>
            <person name="Francino P."/>
            <person name="Keys D.N."/>
            <person name="Haga S."/>
            <person name="Hayashi H."/>
            <person name="Hino K."/>
            <person name="Imai K.S."/>
            <person name="Inaba K."/>
            <person name="Kano S."/>
            <person name="Kobayashi K."/>
            <person name="Kobayashi M."/>
            <person name="Lee B.I."/>
            <person name="Makabe K.W."/>
            <person name="Manohar C."/>
            <person name="Matassi G."/>
            <person name="Medina M."/>
            <person name="Mochizuki Y."/>
            <person name="Mount S."/>
            <person name="Morishita T."/>
            <person name="Miura S."/>
            <person name="Nakayama A."/>
            <person name="Nishizaka S."/>
            <person name="Nomoto H."/>
            <person name="Ohta F."/>
            <person name="Oishi K."/>
            <person name="Rigoutsos I."/>
            <person name="Sano M."/>
            <person name="Sasaki A."/>
            <person name="Sasakura Y."/>
            <person name="Shoguchi E."/>
            <person name="Shin-i T."/>
            <person name="Spagnuolo A."/>
            <person name="Stainier D."/>
            <person name="Suzuki M.M."/>
            <person name="Tassy O."/>
            <person name="Takatori N."/>
            <person name="Tokuoka M."/>
            <person name="Yagi K."/>
            <person name="Yoshizaki F."/>
            <person name="Wada S."/>
            <person name="Zhang C."/>
            <person name="Hyatt P.D."/>
            <person name="Larimer F."/>
            <person name="Detter C."/>
            <person name="Doggett N."/>
            <person name="Glavina T."/>
            <person name="Hawkins T."/>
            <person name="Richardson P."/>
            <person name="Lucas S."/>
            <person name="Kohara Y."/>
            <person name="Levine M."/>
            <person name="Satoh N."/>
            <person name="Rokhsar D.S."/>
        </authorList>
    </citation>
    <scope>NUCLEOTIDE SEQUENCE [LARGE SCALE GENOMIC DNA]</scope>
</reference>
<reference evidence="1" key="3">
    <citation type="submission" date="2025-08" db="UniProtKB">
        <authorList>
            <consortium name="Ensembl"/>
        </authorList>
    </citation>
    <scope>IDENTIFICATION</scope>
</reference>
<keyword evidence="2" id="KW-1185">Reference proteome</keyword>
<dbReference type="InParanoid" id="H2Y1Q7"/>
<dbReference type="Ensembl" id="ENSCINT00000034434.1">
    <property type="protein sequence ID" value="ENSCINP00000035841.1"/>
    <property type="gene ID" value="ENSCING00000023095.1"/>
</dbReference>
<dbReference type="EMBL" id="EAAA01002573">
    <property type="status" value="NOT_ANNOTATED_CDS"/>
    <property type="molecule type" value="Genomic_DNA"/>
</dbReference>
<sequence length="72" mass="8421">NQNFRWPPAKGLPEQTLASKDQAGYLIKLRVARGCKYFGYFDQKRYEDTSNKCQITIRVLQTNFWSNTLNTS</sequence>
<dbReference type="HOGENOM" id="CLU_2728707_0_0_1"/>
<name>H2Y1Q7_CIOIN</name>
<evidence type="ECO:0000313" key="2">
    <source>
        <dbReference type="Proteomes" id="UP000008144"/>
    </source>
</evidence>
<proteinExistence type="predicted"/>
<protein>
    <submittedName>
        <fullName evidence="1">Uncharacterized protein</fullName>
    </submittedName>
</protein>